<dbReference type="PANTHER" id="PTHR23088:SF27">
    <property type="entry name" value="DEAMINATED GLUTATHIONE AMIDASE"/>
    <property type="match status" value="1"/>
</dbReference>
<feature type="domain" description="CN hydrolase" evidence="2">
    <location>
        <begin position="1"/>
        <end position="236"/>
    </location>
</feature>
<evidence type="ECO:0000313" key="4">
    <source>
        <dbReference type="Proteomes" id="UP000287447"/>
    </source>
</evidence>
<gene>
    <name evidence="3" type="ORF">EOI86_00080</name>
</gene>
<proteinExistence type="inferred from homology"/>
<dbReference type="GO" id="GO:0016787">
    <property type="term" value="F:hydrolase activity"/>
    <property type="evidence" value="ECO:0007669"/>
    <property type="project" value="UniProtKB-KW"/>
</dbReference>
<dbReference type="InterPro" id="IPR003010">
    <property type="entry name" value="C-N_Hydrolase"/>
</dbReference>
<dbReference type="AlphaFoldDB" id="A0A3S2W8A9"/>
<evidence type="ECO:0000256" key="1">
    <source>
        <dbReference type="ARBA" id="ARBA00010613"/>
    </source>
</evidence>
<dbReference type="PROSITE" id="PS50263">
    <property type="entry name" value="CN_HYDROLASE"/>
    <property type="match status" value="1"/>
</dbReference>
<organism evidence="3 4">
    <name type="scientific">Hwanghaeella grinnelliae</name>
    <dbReference type="NCBI Taxonomy" id="2500179"/>
    <lineage>
        <taxon>Bacteria</taxon>
        <taxon>Pseudomonadati</taxon>
        <taxon>Pseudomonadota</taxon>
        <taxon>Alphaproteobacteria</taxon>
        <taxon>Rhodospirillales</taxon>
        <taxon>Rhodospirillaceae</taxon>
        <taxon>Hwanghaeella</taxon>
    </lineage>
</organism>
<evidence type="ECO:0000259" key="2">
    <source>
        <dbReference type="PROSITE" id="PS50263"/>
    </source>
</evidence>
<keyword evidence="4" id="KW-1185">Reference proteome</keyword>
<dbReference type="InterPro" id="IPR044083">
    <property type="entry name" value="RamA-like"/>
</dbReference>
<name>A0A3S2W8A9_9PROT</name>
<dbReference type="InterPro" id="IPR036526">
    <property type="entry name" value="C-N_Hydrolase_sf"/>
</dbReference>
<keyword evidence="3" id="KW-0378">Hydrolase</keyword>
<dbReference type="Pfam" id="PF00795">
    <property type="entry name" value="CN_hydrolase"/>
    <property type="match status" value="1"/>
</dbReference>
<dbReference type="CDD" id="cd07576">
    <property type="entry name" value="R-amidase_like"/>
    <property type="match status" value="1"/>
</dbReference>
<accession>A0A3S2W8A9</accession>
<dbReference type="OrthoDB" id="9803803at2"/>
<dbReference type="PROSITE" id="PS01227">
    <property type="entry name" value="UPF0012"/>
    <property type="match status" value="1"/>
</dbReference>
<dbReference type="Proteomes" id="UP000287447">
    <property type="component" value="Unassembled WGS sequence"/>
</dbReference>
<comment type="caution">
    <text evidence="3">The sequence shown here is derived from an EMBL/GenBank/DDBJ whole genome shotgun (WGS) entry which is preliminary data.</text>
</comment>
<evidence type="ECO:0000313" key="3">
    <source>
        <dbReference type="EMBL" id="RVU39679.1"/>
    </source>
</evidence>
<sequence length="261" mass="28187">MKLALYQGPAIDGDIEAGFIRIERQLSAAALAGARMAVFPEVFLPGYNRPDLHHSLAQPLGGEWTRRLSALAKQTGCGITIGWAEADGGKVYNAATCFDETGAQIAHYRKIQLYGPREQESFEFGDSYTVFDLWGRKAALLICYDVEFPQHCIALAKQGVSLILVPTANPRGFEYVSEALIPARAAEMRLTIAYANFCGSEGDITFGGHSVIVGPDAKPLASAGVGETLLVTDLSALDRIDGTILSQQQADYRRVGKTDDT</sequence>
<dbReference type="InterPro" id="IPR001110">
    <property type="entry name" value="UPF0012_CS"/>
</dbReference>
<dbReference type="Gene3D" id="3.60.110.10">
    <property type="entry name" value="Carbon-nitrogen hydrolase"/>
    <property type="match status" value="1"/>
</dbReference>
<reference evidence="4" key="1">
    <citation type="submission" date="2019-01" db="EMBL/GenBank/DDBJ databases">
        <title>Gri0909 isolated from a small marine red alga.</title>
        <authorList>
            <person name="Kim J."/>
            <person name="Jeong S.E."/>
            <person name="Jeon C.O."/>
        </authorList>
    </citation>
    <scope>NUCLEOTIDE SEQUENCE [LARGE SCALE GENOMIC DNA]</scope>
    <source>
        <strain evidence="4">Gri0909</strain>
    </source>
</reference>
<dbReference type="PANTHER" id="PTHR23088">
    <property type="entry name" value="NITRILASE-RELATED"/>
    <property type="match status" value="1"/>
</dbReference>
<protein>
    <submittedName>
        <fullName evidence="3">Carbon-nitrogen hydrolase family protein</fullName>
    </submittedName>
</protein>
<dbReference type="SUPFAM" id="SSF56317">
    <property type="entry name" value="Carbon-nitrogen hydrolase"/>
    <property type="match status" value="1"/>
</dbReference>
<dbReference type="EMBL" id="SADE01000001">
    <property type="protein sequence ID" value="RVU39679.1"/>
    <property type="molecule type" value="Genomic_DNA"/>
</dbReference>
<comment type="similarity">
    <text evidence="1">Belongs to the carbon-nitrogen hydrolase superfamily. NIT1/NIT2 family.</text>
</comment>